<keyword evidence="3" id="KW-1185">Reference proteome</keyword>
<protein>
    <submittedName>
        <fullName evidence="2">Uncharacterized protein</fullName>
    </submittedName>
</protein>
<proteinExistence type="predicted"/>
<reference evidence="2" key="1">
    <citation type="submission" date="2020-08" db="EMBL/GenBank/DDBJ databases">
        <title>Multicomponent nature underlies the extraordinary mechanical properties of spider dragline silk.</title>
        <authorList>
            <person name="Kono N."/>
            <person name="Nakamura H."/>
            <person name="Mori M."/>
            <person name="Yoshida Y."/>
            <person name="Ohtoshi R."/>
            <person name="Malay A.D."/>
            <person name="Moran D.A.P."/>
            <person name="Tomita M."/>
            <person name="Numata K."/>
            <person name="Arakawa K."/>
        </authorList>
    </citation>
    <scope>NUCLEOTIDE SEQUENCE</scope>
</reference>
<evidence type="ECO:0000256" key="1">
    <source>
        <dbReference type="SAM" id="MobiDB-lite"/>
    </source>
</evidence>
<dbReference type="EMBL" id="BMAU01021401">
    <property type="protein sequence ID" value="GFY31921.1"/>
    <property type="molecule type" value="Genomic_DNA"/>
</dbReference>
<feature type="compositionally biased region" description="Polar residues" evidence="1">
    <location>
        <begin position="277"/>
        <end position="298"/>
    </location>
</feature>
<name>A0A8X7BHH8_TRICX</name>
<accession>A0A8X7BHH8</accession>
<feature type="region of interest" description="Disordered" evidence="1">
    <location>
        <begin position="277"/>
        <end position="307"/>
    </location>
</feature>
<dbReference type="AlphaFoldDB" id="A0A8X7BHH8"/>
<organism evidence="2 3">
    <name type="scientific">Trichonephila clavipes</name>
    <name type="common">Golden silk orbweaver</name>
    <name type="synonym">Nephila clavipes</name>
    <dbReference type="NCBI Taxonomy" id="2585209"/>
    <lineage>
        <taxon>Eukaryota</taxon>
        <taxon>Metazoa</taxon>
        <taxon>Ecdysozoa</taxon>
        <taxon>Arthropoda</taxon>
        <taxon>Chelicerata</taxon>
        <taxon>Arachnida</taxon>
        <taxon>Araneae</taxon>
        <taxon>Araneomorphae</taxon>
        <taxon>Entelegynae</taxon>
        <taxon>Araneoidea</taxon>
        <taxon>Nephilidae</taxon>
        <taxon>Trichonephila</taxon>
    </lineage>
</organism>
<sequence length="307" mass="32911">MDPEILCPGKGLVLPNISIDTIATNSRFLILSLPNHEMSQKSPFAIQKALKGIGGDPKSVKKLRSGDLLIETVSALQMKSFLSAKAHSADSKLCPKWKAEKQIQEIKTNKNITYIEARKLIAPPPLTLTYSQAAKSSITSASTQTDENITKIKCPLLELLQPASSNSKQNKTTSIPTVCTSSTQAHLLRSTSTISKSQPHIPKIPVSNDLPSVTIPSTSAILPTIQKEALLPIPILTSTTTSFTGNSLNTSSSSTDTRLFPTTSNKFGALSTEIQPSVSLSESEATASNNEPSNTSKISEIKTKLKK</sequence>
<comment type="caution">
    <text evidence="2">The sequence shown here is derived from an EMBL/GenBank/DDBJ whole genome shotgun (WGS) entry which is preliminary data.</text>
</comment>
<gene>
    <name evidence="2" type="primary">NCL1_42224</name>
    <name evidence="2" type="ORF">TNCV_2620581</name>
</gene>
<evidence type="ECO:0000313" key="2">
    <source>
        <dbReference type="EMBL" id="GFY31921.1"/>
    </source>
</evidence>
<evidence type="ECO:0000313" key="3">
    <source>
        <dbReference type="Proteomes" id="UP000887159"/>
    </source>
</evidence>
<dbReference type="Proteomes" id="UP000887159">
    <property type="component" value="Unassembled WGS sequence"/>
</dbReference>